<organism evidence="2 3">
    <name type="scientific">Ranatra chinensis</name>
    <dbReference type="NCBI Taxonomy" id="642074"/>
    <lineage>
        <taxon>Eukaryota</taxon>
        <taxon>Metazoa</taxon>
        <taxon>Ecdysozoa</taxon>
        <taxon>Arthropoda</taxon>
        <taxon>Hexapoda</taxon>
        <taxon>Insecta</taxon>
        <taxon>Pterygota</taxon>
        <taxon>Neoptera</taxon>
        <taxon>Paraneoptera</taxon>
        <taxon>Hemiptera</taxon>
        <taxon>Heteroptera</taxon>
        <taxon>Panheteroptera</taxon>
        <taxon>Nepomorpha</taxon>
        <taxon>Nepidae</taxon>
        <taxon>Ranatrinae</taxon>
        <taxon>Ranatra</taxon>
    </lineage>
</organism>
<evidence type="ECO:0000256" key="1">
    <source>
        <dbReference type="SAM" id="MobiDB-lite"/>
    </source>
</evidence>
<dbReference type="EMBL" id="JBFDAA010000014">
    <property type="protein sequence ID" value="KAL1122221.1"/>
    <property type="molecule type" value="Genomic_DNA"/>
</dbReference>
<protein>
    <submittedName>
        <fullName evidence="2">Uncharacterized protein</fullName>
    </submittedName>
</protein>
<dbReference type="Proteomes" id="UP001558652">
    <property type="component" value="Unassembled WGS sequence"/>
</dbReference>
<name>A0ABD0Y469_9HEMI</name>
<feature type="compositionally biased region" description="Polar residues" evidence="1">
    <location>
        <begin position="157"/>
        <end position="175"/>
    </location>
</feature>
<dbReference type="AlphaFoldDB" id="A0ABD0Y469"/>
<evidence type="ECO:0000313" key="2">
    <source>
        <dbReference type="EMBL" id="KAL1122221.1"/>
    </source>
</evidence>
<evidence type="ECO:0000313" key="3">
    <source>
        <dbReference type="Proteomes" id="UP001558652"/>
    </source>
</evidence>
<keyword evidence="3" id="KW-1185">Reference proteome</keyword>
<proteinExistence type="predicted"/>
<gene>
    <name evidence="2" type="ORF">AAG570_003626</name>
</gene>
<sequence>MLGPDGSLGVAKGRYFGGGASQWPAPKLSLPLGHADGQGALVRVPNWPGRSSGHSAQGALEDIAPKWSERPNGQGALLVRAPKWPGSPSGQGAQMAREPFWTGRPNGESAQIVREPFWSGRPNGQGALEDIAPKWSERPNGQGALLVRAPKWPGRSSGHSAQGGTRNPNGQATGINASQQKIPQHEVKIIHPYIQNEYTLGYKPERLSTDM</sequence>
<reference evidence="2 3" key="1">
    <citation type="submission" date="2024-07" db="EMBL/GenBank/DDBJ databases">
        <title>Chromosome-level genome assembly of the water stick insect Ranatra chinensis (Heteroptera: Nepidae).</title>
        <authorList>
            <person name="Liu X."/>
        </authorList>
    </citation>
    <scope>NUCLEOTIDE SEQUENCE [LARGE SCALE GENOMIC DNA]</scope>
    <source>
        <strain evidence="2">Cailab_2021Rc</strain>
        <tissue evidence="2">Muscle</tissue>
    </source>
</reference>
<accession>A0ABD0Y469</accession>
<comment type="caution">
    <text evidence="2">The sequence shown here is derived from an EMBL/GenBank/DDBJ whole genome shotgun (WGS) entry which is preliminary data.</text>
</comment>
<feature type="region of interest" description="Disordered" evidence="1">
    <location>
        <begin position="151"/>
        <end position="175"/>
    </location>
</feature>